<reference evidence="1" key="1">
    <citation type="submission" date="2021-02" db="EMBL/GenBank/DDBJ databases">
        <authorList>
            <person name="Nowell W R."/>
        </authorList>
    </citation>
    <scope>NUCLEOTIDE SEQUENCE</scope>
</reference>
<dbReference type="Proteomes" id="UP000663824">
    <property type="component" value="Unassembled WGS sequence"/>
</dbReference>
<dbReference type="Proteomes" id="UP000663834">
    <property type="component" value="Unassembled WGS sequence"/>
</dbReference>
<evidence type="ECO:0000313" key="1">
    <source>
        <dbReference type="EMBL" id="CAF1540221.1"/>
    </source>
</evidence>
<accession>A0A815W1Z2</accession>
<dbReference type="AlphaFoldDB" id="A0A815W1Z2"/>
<evidence type="ECO:0000313" key="2">
    <source>
        <dbReference type="EMBL" id="CAF2064154.1"/>
    </source>
</evidence>
<gene>
    <name evidence="1" type="ORF">KQP761_LOCUS16912</name>
    <name evidence="2" type="ORF">MBJ925_LOCUS15488</name>
</gene>
<dbReference type="EMBL" id="CAJNRE010007292">
    <property type="protein sequence ID" value="CAF2064154.1"/>
    <property type="molecule type" value="Genomic_DNA"/>
</dbReference>
<dbReference type="OrthoDB" id="2526284at2759"/>
<organism evidence="1 3">
    <name type="scientific">Rotaria magnacalcarata</name>
    <dbReference type="NCBI Taxonomy" id="392030"/>
    <lineage>
        <taxon>Eukaryota</taxon>
        <taxon>Metazoa</taxon>
        <taxon>Spiralia</taxon>
        <taxon>Gnathifera</taxon>
        <taxon>Rotifera</taxon>
        <taxon>Eurotatoria</taxon>
        <taxon>Bdelloidea</taxon>
        <taxon>Philodinida</taxon>
        <taxon>Philodinidae</taxon>
        <taxon>Rotaria</taxon>
    </lineage>
</organism>
<protein>
    <submittedName>
        <fullName evidence="1">Uncharacterized protein</fullName>
    </submittedName>
</protein>
<proteinExistence type="predicted"/>
<comment type="caution">
    <text evidence="1">The sequence shown here is derived from an EMBL/GenBank/DDBJ whole genome shotgun (WGS) entry which is preliminary data.</text>
</comment>
<dbReference type="EMBL" id="CAJNOW010008574">
    <property type="protein sequence ID" value="CAF1540221.1"/>
    <property type="molecule type" value="Genomic_DNA"/>
</dbReference>
<name>A0A815W1Z2_9BILA</name>
<evidence type="ECO:0000313" key="3">
    <source>
        <dbReference type="Proteomes" id="UP000663834"/>
    </source>
</evidence>
<sequence>MVSIQFRSTVTSSLITNRMLPPLESYLVRHILCATPDNRDLVNIGMIQNELPAVASILAGSSRKLSINHTVLEEIDFLIMFERNGTAMSSKEYFTHCFLDWDLQLSVHCEVIGFGIVQGILTLSHRYFMKKEGRLVCPIEPLQVPTNLELSVRLIDKLHQFNGSVKLCPLDPQRKVHQLVGCSQPLFNVDRLEEKWPGLIHTWVRFYVDFLGFGSVSIYDNDGTTEPYIGGLVERGILKYYKSWAPTTSMRNLSLNGSPFCSETMMENQCLWQHRGLSEWVMLIHAPDNFLNDFAGAPTLRKYLEAIKNTTSLTLLTTLAFGHPNQSIPQQHSSRLFQAILTRECQPIYSGRHLPIANPRKVMMLFVHVALEPFHDIPVAVNKCPVQVNHYITMFRVRSIHNKIPTDNMLCKDQTLHEKTLSYLPLFN</sequence>